<evidence type="ECO:0000313" key="2">
    <source>
        <dbReference type="EMBL" id="SDN02157.1"/>
    </source>
</evidence>
<feature type="transmembrane region" description="Helical" evidence="1">
    <location>
        <begin position="254"/>
        <end position="272"/>
    </location>
</feature>
<gene>
    <name evidence="2" type="ORF">SAMN04487949_3196</name>
</gene>
<organism evidence="2 3">
    <name type="scientific">Halogranum gelatinilyticum</name>
    <dbReference type="NCBI Taxonomy" id="660521"/>
    <lineage>
        <taxon>Archaea</taxon>
        <taxon>Methanobacteriati</taxon>
        <taxon>Methanobacteriota</taxon>
        <taxon>Stenosarchaea group</taxon>
        <taxon>Halobacteria</taxon>
        <taxon>Halobacteriales</taxon>
        <taxon>Haloferacaceae</taxon>
    </lineage>
</organism>
<evidence type="ECO:0008006" key="4">
    <source>
        <dbReference type="Google" id="ProtNLM"/>
    </source>
</evidence>
<reference evidence="3" key="1">
    <citation type="submission" date="2016-10" db="EMBL/GenBank/DDBJ databases">
        <authorList>
            <person name="Varghese N."/>
            <person name="Submissions S."/>
        </authorList>
    </citation>
    <scope>NUCLEOTIDE SEQUENCE [LARGE SCALE GENOMIC DNA]</scope>
    <source>
        <strain evidence="3">CGMCC 1.10119</strain>
    </source>
</reference>
<sequence length="273" mass="29421">MVPSRIEWSGQPPGRLAAAVKHFAVSAALVLAGVLAFAVLGLVLSGNSRAVLVILAAVVVGGPFSLLYGWYALRYGEADERGRLVAWLSELRLRWLALTLPLAFVAFLTVGVAPWLLPVYAVGVAAAWSVAVSGQYDGRLDVETGELVRERRGRTFDHDLSGLRWFRTFRLGPYVVCLLRHRRGNALTEPFGLVFPARVGADLRAALATLAERTAEAEEETRGTTARWTLVGLGLLFVAVAAALTFFGPPPTAAVGWFLAGWGLLFVVLAWLA</sequence>
<keyword evidence="1" id="KW-1133">Transmembrane helix</keyword>
<dbReference type="OrthoDB" id="385705at2157"/>
<keyword evidence="3" id="KW-1185">Reference proteome</keyword>
<dbReference type="RefSeq" id="WP_089698992.1">
    <property type="nucleotide sequence ID" value="NZ_FNHL01000004.1"/>
</dbReference>
<keyword evidence="1" id="KW-0812">Transmembrane</keyword>
<keyword evidence="1" id="KW-0472">Membrane</keyword>
<proteinExistence type="predicted"/>
<evidence type="ECO:0000256" key="1">
    <source>
        <dbReference type="SAM" id="Phobius"/>
    </source>
</evidence>
<dbReference type="Proteomes" id="UP000199451">
    <property type="component" value="Unassembled WGS sequence"/>
</dbReference>
<name>A0A1G9XZF3_9EURY</name>
<feature type="transmembrane region" description="Helical" evidence="1">
    <location>
        <begin position="51"/>
        <end position="73"/>
    </location>
</feature>
<feature type="transmembrane region" description="Helical" evidence="1">
    <location>
        <begin position="228"/>
        <end position="248"/>
    </location>
</feature>
<feature type="transmembrane region" description="Helical" evidence="1">
    <location>
        <begin position="93"/>
        <end position="117"/>
    </location>
</feature>
<feature type="transmembrane region" description="Helical" evidence="1">
    <location>
        <begin position="23"/>
        <end position="44"/>
    </location>
</feature>
<accession>A0A1G9XZF3</accession>
<protein>
    <recommendedName>
        <fullName evidence="4">PH domain-containing protein</fullName>
    </recommendedName>
</protein>
<dbReference type="STRING" id="660521.SAMN04487949_3196"/>
<evidence type="ECO:0000313" key="3">
    <source>
        <dbReference type="Proteomes" id="UP000199451"/>
    </source>
</evidence>
<dbReference type="EMBL" id="FNHL01000004">
    <property type="protein sequence ID" value="SDN02157.1"/>
    <property type="molecule type" value="Genomic_DNA"/>
</dbReference>
<dbReference type="AlphaFoldDB" id="A0A1G9XZF3"/>